<evidence type="ECO:0000313" key="2">
    <source>
        <dbReference type="EMBL" id="ABX22871.1"/>
    </source>
</evidence>
<dbReference type="KEGG" id="ses:SARI_03030"/>
<dbReference type="InterPro" id="IPR007214">
    <property type="entry name" value="YbaK/aa-tRNA-synth-assoc-dom"/>
</dbReference>
<name>A9MRC3_SALAR</name>
<dbReference type="Pfam" id="PF04073">
    <property type="entry name" value="tRNA_edit"/>
    <property type="match status" value="1"/>
</dbReference>
<dbReference type="PANTHER" id="PTHR30411:SF1">
    <property type="entry name" value="CYTOPLASMIC PROTEIN"/>
    <property type="match status" value="1"/>
</dbReference>
<sequence length="174" mass="18917">MTNYVLPFLGLPRLLIRSQERRMSLQSVRQFLADHAPDIEIIELNQSTATVELAAKAHNVEPGQIAKTLSLKVKDTIILVVAKGDARMDNKKLKTTFGAKARMLNSDEVVNATGHPVGGVCPFGLEHPLPVYCDVSLKGYSEVLPAAGSTHSAVRIAPQRMAELTSATWVDVCQ</sequence>
<dbReference type="PANTHER" id="PTHR30411">
    <property type="entry name" value="CYTOPLASMIC PROTEIN"/>
    <property type="match status" value="1"/>
</dbReference>
<reference evidence="2 3" key="1">
    <citation type="submission" date="2007-11" db="EMBL/GenBank/DDBJ databases">
        <authorList>
            <consortium name="The Salmonella enterica serovar Arizonae Genome Sequencing Project"/>
            <person name="McClelland M."/>
            <person name="Sanderson E.K."/>
            <person name="Porwollik S."/>
            <person name="Spieth J."/>
            <person name="Clifton W.S."/>
            <person name="Fulton R."/>
            <person name="Chunyan W."/>
            <person name="Wollam A."/>
            <person name="Shah N."/>
            <person name="Pepin K."/>
            <person name="Bhonagiri V."/>
            <person name="Nash W."/>
            <person name="Johnson M."/>
            <person name="Thiruvilangam P."/>
            <person name="Wilson R."/>
        </authorList>
    </citation>
    <scope>NUCLEOTIDE SEQUENCE [LARGE SCALE GENOMIC DNA]</scope>
    <source>
        <strain evidence="3">ATCC BAA-731 / CDC346-86 / RSK2980</strain>
    </source>
</reference>
<feature type="domain" description="YbaK/aminoacyl-tRNA synthetase-associated" evidence="1">
    <location>
        <begin position="47"/>
        <end position="162"/>
    </location>
</feature>
<dbReference type="CDD" id="cd04333">
    <property type="entry name" value="ProX_deacylase"/>
    <property type="match status" value="1"/>
</dbReference>
<dbReference type="EMBL" id="CP000880">
    <property type="protein sequence ID" value="ABX22871.1"/>
    <property type="molecule type" value="Genomic_DNA"/>
</dbReference>
<evidence type="ECO:0000313" key="3">
    <source>
        <dbReference type="Proteomes" id="UP000002084"/>
    </source>
</evidence>
<dbReference type="GO" id="GO:0002161">
    <property type="term" value="F:aminoacyl-tRNA deacylase activity"/>
    <property type="evidence" value="ECO:0007669"/>
    <property type="project" value="InterPro"/>
</dbReference>
<evidence type="ECO:0000259" key="1">
    <source>
        <dbReference type="Pfam" id="PF04073"/>
    </source>
</evidence>
<dbReference type="AlphaFoldDB" id="A9MRC3"/>
<dbReference type="InterPro" id="IPR036754">
    <property type="entry name" value="YbaK/aa-tRNA-synt-asso_dom_sf"/>
</dbReference>
<proteinExistence type="predicted"/>
<protein>
    <recommendedName>
        <fullName evidence="1">YbaK/aminoacyl-tRNA synthetase-associated domain-containing protein</fullName>
    </recommendedName>
</protein>
<gene>
    <name evidence="2" type="ordered locus">SARI_03030</name>
</gene>
<accession>A9MRC3</accession>
<dbReference type="HOGENOM" id="CLU_094875_0_3_6"/>
<dbReference type="Proteomes" id="UP000002084">
    <property type="component" value="Chromosome"/>
</dbReference>
<dbReference type="SUPFAM" id="SSF55826">
    <property type="entry name" value="YbaK/ProRS associated domain"/>
    <property type="match status" value="1"/>
</dbReference>
<organism evidence="2 3">
    <name type="scientific">Salmonella arizonae (strain ATCC BAA-731 / CDC346-86 / RSK2980)</name>
    <dbReference type="NCBI Taxonomy" id="41514"/>
    <lineage>
        <taxon>Bacteria</taxon>
        <taxon>Pseudomonadati</taxon>
        <taxon>Pseudomonadota</taxon>
        <taxon>Gammaproteobacteria</taxon>
        <taxon>Enterobacterales</taxon>
        <taxon>Enterobacteriaceae</taxon>
        <taxon>Salmonella</taxon>
    </lineage>
</organism>
<dbReference type="Gene3D" id="3.90.960.10">
    <property type="entry name" value="YbaK/aminoacyl-tRNA synthetase-associated domain"/>
    <property type="match status" value="1"/>
</dbReference>
<keyword evidence="3" id="KW-1185">Reference proteome</keyword>